<keyword evidence="5 6" id="KW-0472">Membrane</keyword>
<dbReference type="Pfam" id="PF02653">
    <property type="entry name" value="BPD_transp_2"/>
    <property type="match status" value="1"/>
</dbReference>
<dbReference type="PANTHER" id="PTHR30482:SF10">
    <property type="entry name" value="HIGH-AFFINITY BRANCHED-CHAIN AMINO ACID TRANSPORT PROTEIN BRAE"/>
    <property type="match status" value="1"/>
</dbReference>
<dbReference type="GO" id="GO:0015658">
    <property type="term" value="F:branched-chain amino acid transmembrane transporter activity"/>
    <property type="evidence" value="ECO:0007669"/>
    <property type="project" value="InterPro"/>
</dbReference>
<feature type="transmembrane region" description="Helical" evidence="6">
    <location>
        <begin position="100"/>
        <end position="119"/>
    </location>
</feature>
<sequence length="337" mass="36360">MSSALLERVTVGTRRRRWLYQGLATTAALGLLALLGVLIPLDWVTTLSSVFMYILLAEGWNILGGYAGYLNFGMVTFFGVGAYTSGVLCTQYNVHPLLTIPLAGVAATVVALLVGVPALRLRGVYFAILTLIVSFLTQVLVTNLGITGGANGIYMPQLPFDSFTNEQIFYYAFLGLMALTVLLAFIIEHSRFGYALVAIREDEDPAEILGVRTTWLKTQALLLGACIAGIAGAIYAFHTSYIEPQGTFSLDISIDVVLMSLVGGLGTWQGPVIGVPLMLVTAQVLRIMAGELPFFGATLPPEFDRVVFGIILIVVALLAPYGVMGLVRRVRGRRFTV</sequence>
<feature type="transmembrane region" description="Helical" evidence="6">
    <location>
        <begin position="45"/>
        <end position="63"/>
    </location>
</feature>
<keyword evidence="4 6" id="KW-1133">Transmembrane helix</keyword>
<dbReference type="InterPro" id="IPR043428">
    <property type="entry name" value="LivM-like"/>
</dbReference>
<feature type="transmembrane region" description="Helical" evidence="6">
    <location>
        <begin position="168"/>
        <end position="187"/>
    </location>
</feature>
<evidence type="ECO:0000256" key="2">
    <source>
        <dbReference type="ARBA" id="ARBA00022475"/>
    </source>
</evidence>
<name>A0A455SZ26_9CHLR</name>
<gene>
    <name evidence="7" type="ORF">KTA_05900</name>
</gene>
<accession>A0A455SZ26</accession>
<dbReference type="InterPro" id="IPR001851">
    <property type="entry name" value="ABC_transp_permease"/>
</dbReference>
<comment type="subcellular location">
    <subcellularLocation>
        <location evidence="1">Cell membrane</location>
        <topology evidence="1">Multi-pass membrane protein</topology>
    </subcellularLocation>
</comment>
<keyword evidence="2" id="KW-1003">Cell membrane</keyword>
<dbReference type="AlphaFoldDB" id="A0A455SZ26"/>
<keyword evidence="3 6" id="KW-0812">Transmembrane</keyword>
<feature type="transmembrane region" description="Helical" evidence="6">
    <location>
        <begin position="75"/>
        <end position="94"/>
    </location>
</feature>
<dbReference type="PANTHER" id="PTHR30482">
    <property type="entry name" value="HIGH-AFFINITY BRANCHED-CHAIN AMINO ACID TRANSPORT SYSTEM PERMEASE"/>
    <property type="match status" value="1"/>
</dbReference>
<evidence type="ECO:0000256" key="3">
    <source>
        <dbReference type="ARBA" id="ARBA00022692"/>
    </source>
</evidence>
<dbReference type="CDD" id="cd06581">
    <property type="entry name" value="TM_PBP1_LivM_like"/>
    <property type="match status" value="1"/>
</dbReference>
<evidence type="ECO:0000256" key="6">
    <source>
        <dbReference type="SAM" id="Phobius"/>
    </source>
</evidence>
<evidence type="ECO:0000256" key="4">
    <source>
        <dbReference type="ARBA" id="ARBA00022989"/>
    </source>
</evidence>
<dbReference type="EMBL" id="AP019377">
    <property type="protein sequence ID" value="BBH92391.1"/>
    <property type="molecule type" value="Genomic_DNA"/>
</dbReference>
<evidence type="ECO:0000256" key="5">
    <source>
        <dbReference type="ARBA" id="ARBA00023136"/>
    </source>
</evidence>
<proteinExistence type="predicted"/>
<protein>
    <submittedName>
        <fullName evidence="7">Branched-chain amino acid ABC transporter permease</fullName>
    </submittedName>
</protein>
<evidence type="ECO:0000313" key="7">
    <source>
        <dbReference type="EMBL" id="BBH92391.1"/>
    </source>
</evidence>
<feature type="transmembrane region" description="Helical" evidence="6">
    <location>
        <begin position="307"/>
        <end position="327"/>
    </location>
</feature>
<feature type="transmembrane region" description="Helical" evidence="6">
    <location>
        <begin position="126"/>
        <end position="148"/>
    </location>
</feature>
<feature type="transmembrane region" description="Helical" evidence="6">
    <location>
        <begin position="18"/>
        <end position="39"/>
    </location>
</feature>
<organism evidence="7">
    <name type="scientific">Thermogemmatispora argillosa</name>
    <dbReference type="NCBI Taxonomy" id="2045280"/>
    <lineage>
        <taxon>Bacteria</taxon>
        <taxon>Bacillati</taxon>
        <taxon>Chloroflexota</taxon>
        <taxon>Ktedonobacteria</taxon>
        <taxon>Thermogemmatisporales</taxon>
        <taxon>Thermogemmatisporaceae</taxon>
        <taxon>Thermogemmatispora</taxon>
    </lineage>
</organism>
<feature type="transmembrane region" description="Helical" evidence="6">
    <location>
        <begin position="220"/>
        <end position="242"/>
    </location>
</feature>
<reference evidence="7" key="1">
    <citation type="submission" date="2018-12" db="EMBL/GenBank/DDBJ databases">
        <title>Novel natural products biosynthetic potential of the class Ktedonobacteria.</title>
        <authorList>
            <person name="Zheng Y."/>
            <person name="Saitou A."/>
            <person name="Wang C.M."/>
            <person name="Toyoda A."/>
            <person name="Minakuchi Y."/>
            <person name="Sekiguchi Y."/>
            <person name="Ueda K."/>
            <person name="Takano H."/>
            <person name="Sakai Y."/>
            <person name="Yokota A."/>
            <person name="Yabe S."/>
        </authorList>
    </citation>
    <scope>NUCLEOTIDE SEQUENCE</scope>
    <source>
        <strain evidence="7">A3-2</strain>
    </source>
</reference>
<dbReference type="GO" id="GO:0005886">
    <property type="term" value="C:plasma membrane"/>
    <property type="evidence" value="ECO:0007669"/>
    <property type="project" value="UniProtKB-SubCell"/>
</dbReference>
<evidence type="ECO:0000256" key="1">
    <source>
        <dbReference type="ARBA" id="ARBA00004651"/>
    </source>
</evidence>